<evidence type="ECO:0000313" key="1">
    <source>
        <dbReference type="EMBL" id="QJA56909.1"/>
    </source>
</evidence>
<name>A0A6M3IHI6_9ZZZZ</name>
<protein>
    <submittedName>
        <fullName evidence="1">Uncharacterized protein</fullName>
    </submittedName>
</protein>
<sequence>MMICPMTNITHECDEDECAWFDKLRDQCAVLTIAKIGHINPEYCVGEKDDTLQTRTT</sequence>
<gene>
    <name evidence="1" type="ORF">MM415B01776_0027</name>
</gene>
<accession>A0A6M3IHI6</accession>
<proteinExistence type="predicted"/>
<dbReference type="AlphaFoldDB" id="A0A6M3IHI6"/>
<reference evidence="1" key="1">
    <citation type="submission" date="2020-03" db="EMBL/GenBank/DDBJ databases">
        <title>The deep terrestrial virosphere.</title>
        <authorList>
            <person name="Holmfeldt K."/>
            <person name="Nilsson E."/>
            <person name="Simone D."/>
            <person name="Lopez-Fernandez M."/>
            <person name="Wu X."/>
            <person name="de Brujin I."/>
            <person name="Lundin D."/>
            <person name="Andersson A."/>
            <person name="Bertilsson S."/>
            <person name="Dopson M."/>
        </authorList>
    </citation>
    <scope>NUCLEOTIDE SEQUENCE</scope>
    <source>
        <strain evidence="1">MM415B01776</strain>
    </source>
</reference>
<organism evidence="1">
    <name type="scientific">viral metagenome</name>
    <dbReference type="NCBI Taxonomy" id="1070528"/>
    <lineage>
        <taxon>unclassified sequences</taxon>
        <taxon>metagenomes</taxon>
        <taxon>organismal metagenomes</taxon>
    </lineage>
</organism>
<dbReference type="EMBL" id="MT141244">
    <property type="protein sequence ID" value="QJA56909.1"/>
    <property type="molecule type" value="Genomic_DNA"/>
</dbReference>